<dbReference type="Gene3D" id="3.50.30.50">
    <property type="entry name" value="Putative cyclase"/>
    <property type="match status" value="1"/>
</dbReference>
<dbReference type="SUPFAM" id="SSF102198">
    <property type="entry name" value="Putative cyclase"/>
    <property type="match status" value="1"/>
</dbReference>
<sequence length="279" mass="31648">MFKLKVYIVFSTFATAFSLCYDVVDLTHTHSNASIRFPGMTPFEMQIDHRGPFGSNDWFEINTIRTTEHIGTHADAPAHFFEGSWRAHQIPVDHLVGNGVIINVKSKVQNNPDYRVTVSDVYEWERTNGRIPDGSVVLMNSGWDVRYPDFRQVFNTPTPNDGSTFHFPSWHQDTVSWLIRNRRVHVIGVDTPSNDYGPSTDFPAHNLLSKNNIVGVENVANLDALPPTGALIFVNILKILDGSGSPVRILGLSTKRRIKFKTNCSKHYYLSRQKEKAYQ</sequence>
<dbReference type="PANTHER" id="PTHR31118:SF12">
    <property type="entry name" value="CYCLASE-LIKE PROTEIN 2"/>
    <property type="match status" value="1"/>
</dbReference>
<dbReference type="InterPro" id="IPR007325">
    <property type="entry name" value="KFase/CYL"/>
</dbReference>
<name>A0A6J8E3Y1_MYTCO</name>
<dbReference type="OrthoDB" id="7108654at2759"/>
<protein>
    <recommendedName>
        <fullName evidence="5">Arylformamidase</fullName>
    </recommendedName>
</protein>
<dbReference type="EMBL" id="CACVKT020008353">
    <property type="protein sequence ID" value="CAC5414826.1"/>
    <property type="molecule type" value="Genomic_DNA"/>
</dbReference>
<dbReference type="AlphaFoldDB" id="A0A6J8E3Y1"/>
<dbReference type="Pfam" id="PF04199">
    <property type="entry name" value="Cyclase"/>
    <property type="match status" value="1"/>
</dbReference>
<accession>A0A6J8E3Y1</accession>
<evidence type="ECO:0000256" key="1">
    <source>
        <dbReference type="ARBA" id="ARBA00007865"/>
    </source>
</evidence>
<feature type="chain" id="PRO_5026832816" description="Arylformamidase" evidence="2">
    <location>
        <begin position="17"/>
        <end position="279"/>
    </location>
</feature>
<gene>
    <name evidence="3" type="ORF">MCOR_47571</name>
</gene>
<reference evidence="3 4" key="1">
    <citation type="submission" date="2020-06" db="EMBL/GenBank/DDBJ databases">
        <authorList>
            <person name="Li R."/>
            <person name="Bekaert M."/>
        </authorList>
    </citation>
    <scope>NUCLEOTIDE SEQUENCE [LARGE SCALE GENOMIC DNA]</scope>
    <source>
        <strain evidence="4">wild</strain>
    </source>
</reference>
<dbReference type="InterPro" id="IPR037175">
    <property type="entry name" value="KFase_sf"/>
</dbReference>
<keyword evidence="2" id="KW-0732">Signal</keyword>
<evidence type="ECO:0000313" key="4">
    <source>
        <dbReference type="Proteomes" id="UP000507470"/>
    </source>
</evidence>
<evidence type="ECO:0000313" key="3">
    <source>
        <dbReference type="EMBL" id="CAC5414826.1"/>
    </source>
</evidence>
<organism evidence="3 4">
    <name type="scientific">Mytilus coruscus</name>
    <name type="common">Sea mussel</name>
    <dbReference type="NCBI Taxonomy" id="42192"/>
    <lineage>
        <taxon>Eukaryota</taxon>
        <taxon>Metazoa</taxon>
        <taxon>Spiralia</taxon>
        <taxon>Lophotrochozoa</taxon>
        <taxon>Mollusca</taxon>
        <taxon>Bivalvia</taxon>
        <taxon>Autobranchia</taxon>
        <taxon>Pteriomorphia</taxon>
        <taxon>Mytilida</taxon>
        <taxon>Mytiloidea</taxon>
        <taxon>Mytilidae</taxon>
        <taxon>Mytilinae</taxon>
        <taxon>Mytilus</taxon>
    </lineage>
</organism>
<dbReference type="Proteomes" id="UP000507470">
    <property type="component" value="Unassembled WGS sequence"/>
</dbReference>
<feature type="signal peptide" evidence="2">
    <location>
        <begin position="1"/>
        <end position="16"/>
    </location>
</feature>
<evidence type="ECO:0008006" key="5">
    <source>
        <dbReference type="Google" id="ProtNLM"/>
    </source>
</evidence>
<dbReference type="GO" id="GO:0004061">
    <property type="term" value="F:arylformamidase activity"/>
    <property type="evidence" value="ECO:0007669"/>
    <property type="project" value="InterPro"/>
</dbReference>
<proteinExistence type="inferred from homology"/>
<comment type="similarity">
    <text evidence="1">Belongs to the Cyclase 1 superfamily.</text>
</comment>
<evidence type="ECO:0000256" key="2">
    <source>
        <dbReference type="SAM" id="SignalP"/>
    </source>
</evidence>
<keyword evidence="4" id="KW-1185">Reference proteome</keyword>
<dbReference type="PANTHER" id="PTHR31118">
    <property type="entry name" value="CYCLASE-LIKE PROTEIN 2"/>
    <property type="match status" value="1"/>
</dbReference>
<dbReference type="GO" id="GO:0019441">
    <property type="term" value="P:L-tryptophan catabolic process to kynurenine"/>
    <property type="evidence" value="ECO:0007669"/>
    <property type="project" value="InterPro"/>
</dbReference>